<accession>A0A7K4NSV4</accession>
<dbReference type="InterPro" id="IPR000917">
    <property type="entry name" value="Sulfatase_N"/>
</dbReference>
<evidence type="ECO:0000259" key="1">
    <source>
        <dbReference type="Pfam" id="PF00884"/>
    </source>
</evidence>
<dbReference type="Proteomes" id="UP000526196">
    <property type="component" value="Unassembled WGS sequence"/>
</dbReference>
<keyword evidence="2" id="KW-0808">Transferase</keyword>
<sequence length="452" mass="52471">MNSTNRPNVIFLLIDGLRKDEIFDENKTSKTPNFDSLIKSGSFFSNAFSSADGTILALNTIFNSLFPFNTGVRERRIVLTDNNIFNIFQKNKYHIFGLVPDMEIYEPIKKKFENKLNSYDWINGNESLATGLTKKIINILQSNNSEPWISYFHILDLHPLREGKIPNGIEEFESSDFGSSNYSKTVSSIDYWFGKILECVDLSNTIIILTSDHGEKIPYKGRTNSDMEHRLDRTKKIGKSVLPKKTHEKAGKMLSKIRTSISKPKIIIENQELTNYQKRSRTPYFTLSLHDENLHVPILIVGKGISQYLIKNFVRHVDILPTLCDILHFELPQKINGVSFKPLLEQKQIQENIQYLHTMPYEKPHQDDAVGIRTNKYKYFRSVQNPNKNVHLYNLQKDPHENHNISENNQNVVKELEEELSRLIKNPITFNEEMSDEDDKKIEEELKKMGYL</sequence>
<dbReference type="SUPFAM" id="SSF53649">
    <property type="entry name" value="Alkaline phosphatase-like"/>
    <property type="match status" value="1"/>
</dbReference>
<comment type="caution">
    <text evidence="2">The sequence shown here is derived from an EMBL/GenBank/DDBJ whole genome shotgun (WGS) entry which is preliminary data.</text>
</comment>
<evidence type="ECO:0000313" key="3">
    <source>
        <dbReference type="Proteomes" id="UP000526196"/>
    </source>
</evidence>
<dbReference type="GO" id="GO:0016740">
    <property type="term" value="F:transferase activity"/>
    <property type="evidence" value="ECO:0007669"/>
    <property type="project" value="UniProtKB-KW"/>
</dbReference>
<feature type="domain" description="Sulfatase N-terminal" evidence="1">
    <location>
        <begin position="7"/>
        <end position="327"/>
    </location>
</feature>
<reference evidence="2 3" key="1">
    <citation type="journal article" date="2019" name="Environ. Microbiol.">
        <title>Genomics insights into ecotype formation of ammonia-oxidizing archaea in the deep ocean.</title>
        <authorList>
            <person name="Wang Y."/>
            <person name="Huang J.M."/>
            <person name="Cui G.J."/>
            <person name="Nunoura T."/>
            <person name="Takaki Y."/>
            <person name="Li W.L."/>
            <person name="Li J."/>
            <person name="Gao Z.M."/>
            <person name="Takai K."/>
            <person name="Zhang A.Q."/>
            <person name="Stepanauskas R."/>
        </authorList>
    </citation>
    <scope>NUCLEOTIDE SEQUENCE [LARGE SCALE GENOMIC DNA]</scope>
    <source>
        <strain evidence="2 3">F20</strain>
    </source>
</reference>
<dbReference type="Pfam" id="PF00884">
    <property type="entry name" value="Sulfatase"/>
    <property type="match status" value="1"/>
</dbReference>
<dbReference type="GO" id="GO:0015024">
    <property type="term" value="F:glucuronate-2-sulfatase activity"/>
    <property type="evidence" value="ECO:0007669"/>
    <property type="project" value="TreeGrafter"/>
</dbReference>
<name>A0A7K4NSV4_9ARCH</name>
<dbReference type="AlphaFoldDB" id="A0A7K4NSV4"/>
<dbReference type="PANTHER" id="PTHR46615:SF1">
    <property type="entry name" value="ARYLSULFATASE K"/>
    <property type="match status" value="1"/>
</dbReference>
<dbReference type="Gene3D" id="3.40.720.10">
    <property type="entry name" value="Alkaline Phosphatase, subunit A"/>
    <property type="match status" value="2"/>
</dbReference>
<dbReference type="EMBL" id="JACASX010000009">
    <property type="protein sequence ID" value="NWK05488.1"/>
    <property type="molecule type" value="Genomic_DNA"/>
</dbReference>
<keyword evidence="2" id="KW-0378">Hydrolase</keyword>
<dbReference type="PANTHER" id="PTHR46615">
    <property type="entry name" value="ARYLSULFATASE K"/>
    <property type="match status" value="1"/>
</dbReference>
<dbReference type="GO" id="GO:0004065">
    <property type="term" value="F:arylsulfatase activity"/>
    <property type="evidence" value="ECO:0007669"/>
    <property type="project" value="TreeGrafter"/>
</dbReference>
<gene>
    <name evidence="2" type="ORF">HX833_05290</name>
</gene>
<dbReference type="InterPro" id="IPR017850">
    <property type="entry name" value="Alkaline_phosphatase_core_sf"/>
</dbReference>
<protein>
    <submittedName>
        <fullName evidence="2">Sulfatase-like hydrolase/transferase</fullName>
    </submittedName>
</protein>
<evidence type="ECO:0000313" key="2">
    <source>
        <dbReference type="EMBL" id="NWK05488.1"/>
    </source>
</evidence>
<proteinExistence type="predicted"/>
<organism evidence="2 3">
    <name type="scientific">Marine Group I thaumarchaeote</name>
    <dbReference type="NCBI Taxonomy" id="2511932"/>
    <lineage>
        <taxon>Archaea</taxon>
        <taxon>Nitrososphaerota</taxon>
        <taxon>Marine Group I</taxon>
    </lineage>
</organism>
<dbReference type="InterPro" id="IPR051849">
    <property type="entry name" value="GAG-degrading_sulfatase"/>
</dbReference>